<dbReference type="PROSITE" id="PS51192">
    <property type="entry name" value="HELICASE_ATP_BIND_1"/>
    <property type="match status" value="1"/>
</dbReference>
<dbReference type="CDD" id="cd17919">
    <property type="entry name" value="DEXHc_Snf"/>
    <property type="match status" value="1"/>
</dbReference>
<organism evidence="7 8">
    <name type="scientific">Methylomonas lenta</name>
    <dbReference type="NCBI Taxonomy" id="980561"/>
    <lineage>
        <taxon>Bacteria</taxon>
        <taxon>Pseudomonadati</taxon>
        <taxon>Pseudomonadota</taxon>
        <taxon>Gammaproteobacteria</taxon>
        <taxon>Methylococcales</taxon>
        <taxon>Methylococcaceae</taxon>
        <taxon>Methylomonas</taxon>
    </lineage>
</organism>
<dbReference type="AlphaFoldDB" id="A0A177NVH5"/>
<feature type="domain" description="Helicase ATP-binding" evidence="5">
    <location>
        <begin position="318"/>
        <end position="477"/>
    </location>
</feature>
<comment type="caution">
    <text evidence="7">The sequence shown here is derived from an EMBL/GenBank/DDBJ whole genome shotgun (WGS) entry which is preliminary data.</text>
</comment>
<evidence type="ECO:0000256" key="3">
    <source>
        <dbReference type="PROSITE-ProRule" id="PRU00325"/>
    </source>
</evidence>
<keyword evidence="3" id="KW-0863">Zinc-finger</keyword>
<dbReference type="InterPro" id="IPR027417">
    <property type="entry name" value="P-loop_NTPase"/>
</dbReference>
<dbReference type="SUPFAM" id="SSF52540">
    <property type="entry name" value="P-loop containing nucleoside triphosphate hydrolases"/>
    <property type="match status" value="2"/>
</dbReference>
<gene>
    <name evidence="7" type="ORF">A1359_02440</name>
</gene>
<keyword evidence="8" id="KW-1185">Reference proteome</keyword>
<dbReference type="InterPro" id="IPR001650">
    <property type="entry name" value="Helicase_C-like"/>
</dbReference>
<dbReference type="InterPro" id="IPR049730">
    <property type="entry name" value="SNF2/RAD54-like_C"/>
</dbReference>
<keyword evidence="1" id="KW-0378">Hydrolase</keyword>
<keyword evidence="3" id="KW-0479">Metal-binding</keyword>
<dbReference type="Gene3D" id="3.40.50.10810">
    <property type="entry name" value="Tandem AAA-ATPase domain"/>
    <property type="match status" value="1"/>
</dbReference>
<dbReference type="SMART" id="SM00487">
    <property type="entry name" value="DEXDc"/>
    <property type="match status" value="1"/>
</dbReference>
<dbReference type="InterPro" id="IPR007527">
    <property type="entry name" value="Znf_SWIM"/>
</dbReference>
<keyword evidence="3" id="KW-0862">Zinc</keyword>
<evidence type="ECO:0000259" key="5">
    <source>
        <dbReference type="PROSITE" id="PS51192"/>
    </source>
</evidence>
<dbReference type="CDD" id="cd18793">
    <property type="entry name" value="SF2_C_SNF"/>
    <property type="match status" value="1"/>
</dbReference>
<evidence type="ECO:0000256" key="1">
    <source>
        <dbReference type="ARBA" id="ARBA00022801"/>
    </source>
</evidence>
<dbReference type="InterPro" id="IPR000330">
    <property type="entry name" value="SNF2_N"/>
</dbReference>
<dbReference type="GO" id="GO:0004386">
    <property type="term" value="F:helicase activity"/>
    <property type="evidence" value="ECO:0007669"/>
    <property type="project" value="UniProtKB-KW"/>
</dbReference>
<dbReference type="STRING" id="980561.A1359_02440"/>
<dbReference type="GO" id="GO:0016787">
    <property type="term" value="F:hydrolase activity"/>
    <property type="evidence" value="ECO:0007669"/>
    <property type="project" value="UniProtKB-KW"/>
</dbReference>
<dbReference type="EMBL" id="LUUI01000022">
    <property type="protein sequence ID" value="OAI21090.1"/>
    <property type="molecule type" value="Genomic_DNA"/>
</dbReference>
<dbReference type="Pfam" id="PF00176">
    <property type="entry name" value="SNF2-rel_dom"/>
    <property type="match status" value="1"/>
</dbReference>
<dbReference type="SMART" id="SM00490">
    <property type="entry name" value="HELICc"/>
    <property type="match status" value="1"/>
</dbReference>
<keyword evidence="2 7" id="KW-0347">Helicase</keyword>
<protein>
    <submittedName>
        <fullName evidence="7">Helicase</fullName>
    </submittedName>
</protein>
<evidence type="ECO:0000259" key="4">
    <source>
        <dbReference type="PROSITE" id="PS50966"/>
    </source>
</evidence>
<dbReference type="Pfam" id="PF04434">
    <property type="entry name" value="SWIM"/>
    <property type="match status" value="2"/>
</dbReference>
<proteinExistence type="predicted"/>
<feature type="domain" description="SWIM-type" evidence="4">
    <location>
        <begin position="57"/>
        <end position="92"/>
    </location>
</feature>
<evidence type="ECO:0000259" key="6">
    <source>
        <dbReference type="PROSITE" id="PS51194"/>
    </source>
</evidence>
<dbReference type="PROSITE" id="PS50966">
    <property type="entry name" value="ZF_SWIM"/>
    <property type="match status" value="2"/>
</dbReference>
<dbReference type="Pfam" id="PF00271">
    <property type="entry name" value="Helicase_C"/>
    <property type="match status" value="1"/>
</dbReference>
<dbReference type="Gene3D" id="3.40.50.300">
    <property type="entry name" value="P-loop containing nucleotide triphosphate hydrolases"/>
    <property type="match status" value="1"/>
</dbReference>
<dbReference type="PANTHER" id="PTHR10799">
    <property type="entry name" value="SNF2/RAD54 HELICASE FAMILY"/>
    <property type="match status" value="1"/>
</dbReference>
<dbReference type="GO" id="GO:0005524">
    <property type="term" value="F:ATP binding"/>
    <property type="evidence" value="ECO:0007669"/>
    <property type="project" value="InterPro"/>
</dbReference>
<evidence type="ECO:0000313" key="8">
    <source>
        <dbReference type="Proteomes" id="UP000078476"/>
    </source>
</evidence>
<dbReference type="InterPro" id="IPR014001">
    <property type="entry name" value="Helicase_ATP-bd"/>
</dbReference>
<name>A0A177NVH5_9GAMM</name>
<accession>A0A177NVH5</accession>
<dbReference type="PROSITE" id="PS51194">
    <property type="entry name" value="HELICASE_CTER"/>
    <property type="match status" value="1"/>
</dbReference>
<sequence>MDNDDIYLYDTERLHGIASDDLVKKGLHYFTDNRVIGVALENGCVVAQVEDVNDEQYWLELTLDDDNLVVACDCHAEPTVCIHAVAALYAYADQCAPLETADLGSAQHEAIQERVKKGRNEVRVKLLSGNLGFGTWQATSLVSATHWQRSYQVQIRSLDKRVNYCTCPDLASNRLGTCKHIEAVLHYAKKQTDYKQLKAAGCPVSFVYLAWESATRPVLRLQRATDMADDLAALLAEFFNPQDQFIGRLPEDFYRFSQRVYGRDDFLLGDDATRYAQQCAEDAAQSLRGQDIQQAIKQSNGVLPGLKVKLFPYQVDGVAFLASRGRALLADDMGLGKTLQAIAASSWLADNAEVERVLIVCPASLKHQWAREIAKFTGRQVQILSGGPEQRGVQYRANALFFIVNYELVLRDLSVISEQLKPDLLILDEAQRIKNWRTKLASTVKMIPSRYVFVLSGTPLENRLEDLYSLLQLVDARVLGPLWRCLLDFHITDERGKVIGYRNLSELRKRIVPVLLRRDRSLVADQLPDRTEVTLDIAMDDKQEELHGHALKAAGQLAQIAKRRPLTPSEHNRFLAALQQARMACNAAGLVDKETVGSPKLDELGRLLEELCLQSNRKVVVFSQWALMTEMVETLVRGMGLGCVRLHGGVPSPKRGELMERFQNDDAVQVFISTDAGGTGLNLQAATALINLDMPWNPAILDQRIARIHRLGQKHKVQIFILLAEDSYEQRVAQLVKGKRDLFDNVIDPAATEDAVGVSKKMLQTLMEDLSGASVDEDVAAVPKGEVIKDEHAETDEAVVSVKLDSAGLSEDEKIARQVVEAIQAAFGSRIERVLAKSGGLLVVVEHWQDDDEQIGQNLSEQGLPVAVIDGRTWRSLQRLGKASPLAEAETIFETTVPEQPQHNPLIVLAEQKLRSAEVLLAQQCTAGVMDLLASALLLKLAALARKTQAPSVTDAAVWLYADIVPSGLLTPEQAAQVLQVVSLSLGSSLPEMLIRQAASDVEQLFALMV</sequence>
<evidence type="ECO:0000256" key="2">
    <source>
        <dbReference type="ARBA" id="ARBA00022806"/>
    </source>
</evidence>
<keyword evidence="2 7" id="KW-0067">ATP-binding</keyword>
<evidence type="ECO:0000313" key="7">
    <source>
        <dbReference type="EMBL" id="OAI21090.1"/>
    </source>
</evidence>
<feature type="domain" description="Helicase C-terminal" evidence="6">
    <location>
        <begin position="600"/>
        <end position="755"/>
    </location>
</feature>
<feature type="domain" description="SWIM-type" evidence="4">
    <location>
        <begin position="151"/>
        <end position="189"/>
    </location>
</feature>
<dbReference type="Proteomes" id="UP000078476">
    <property type="component" value="Unassembled WGS sequence"/>
</dbReference>
<reference evidence="7 8" key="1">
    <citation type="submission" date="2016-03" db="EMBL/GenBank/DDBJ databases">
        <authorList>
            <person name="Ploux O."/>
        </authorList>
    </citation>
    <scope>NUCLEOTIDE SEQUENCE [LARGE SCALE GENOMIC DNA]</scope>
    <source>
        <strain evidence="7 8">R-45370</strain>
    </source>
</reference>
<dbReference type="InterPro" id="IPR038718">
    <property type="entry name" value="SNF2-like_sf"/>
</dbReference>
<dbReference type="GO" id="GO:0008270">
    <property type="term" value="F:zinc ion binding"/>
    <property type="evidence" value="ECO:0007669"/>
    <property type="project" value="UniProtKB-KW"/>
</dbReference>
<keyword evidence="2 7" id="KW-0547">Nucleotide-binding</keyword>
<dbReference type="OrthoDB" id="9772064at2"/>